<dbReference type="RefSeq" id="XP_033593671.1">
    <property type="nucleotide sequence ID" value="XM_033732176.1"/>
</dbReference>
<reference evidence="1" key="1">
    <citation type="journal article" date="2020" name="Stud. Mycol.">
        <title>101 Dothideomycetes genomes: a test case for predicting lifestyles and emergence of pathogens.</title>
        <authorList>
            <person name="Haridas S."/>
            <person name="Albert R."/>
            <person name="Binder M."/>
            <person name="Bloem J."/>
            <person name="Labutti K."/>
            <person name="Salamov A."/>
            <person name="Andreopoulos B."/>
            <person name="Baker S."/>
            <person name="Barry K."/>
            <person name="Bills G."/>
            <person name="Bluhm B."/>
            <person name="Cannon C."/>
            <person name="Castanera R."/>
            <person name="Culley D."/>
            <person name="Daum C."/>
            <person name="Ezra D."/>
            <person name="Gonzalez J."/>
            <person name="Henrissat B."/>
            <person name="Kuo A."/>
            <person name="Liang C."/>
            <person name="Lipzen A."/>
            <person name="Lutzoni F."/>
            <person name="Magnuson J."/>
            <person name="Mondo S."/>
            <person name="Nolan M."/>
            <person name="Ohm R."/>
            <person name="Pangilinan J."/>
            <person name="Park H.-J."/>
            <person name="Ramirez L."/>
            <person name="Alfaro M."/>
            <person name="Sun H."/>
            <person name="Tritt A."/>
            <person name="Yoshinaga Y."/>
            <person name="Zwiers L.-H."/>
            <person name="Turgeon B."/>
            <person name="Goodwin S."/>
            <person name="Spatafora J."/>
            <person name="Crous P."/>
            <person name="Grigoriev I."/>
        </authorList>
    </citation>
    <scope>NUCLEOTIDE SEQUENCE</scope>
    <source>
        <strain evidence="1">CBS 113389</strain>
    </source>
</reference>
<dbReference type="SMART" id="SM00753">
    <property type="entry name" value="PAM"/>
    <property type="match status" value="1"/>
</dbReference>
<proteinExistence type="predicted"/>
<evidence type="ECO:0000313" key="1">
    <source>
        <dbReference type="EMBL" id="KAF2487102.1"/>
    </source>
</evidence>
<dbReference type="Proteomes" id="UP000799767">
    <property type="component" value="Unassembled WGS sequence"/>
</dbReference>
<gene>
    <name evidence="1" type="ORF">BDY17DRAFT_288336</name>
</gene>
<dbReference type="GO" id="GO:0003690">
    <property type="term" value="F:double-stranded DNA binding"/>
    <property type="evidence" value="ECO:0007669"/>
    <property type="project" value="InterPro"/>
</dbReference>
<organism evidence="1 2">
    <name type="scientific">Neohortaea acidophila</name>
    <dbReference type="NCBI Taxonomy" id="245834"/>
    <lineage>
        <taxon>Eukaryota</taxon>
        <taxon>Fungi</taxon>
        <taxon>Dikarya</taxon>
        <taxon>Ascomycota</taxon>
        <taxon>Pezizomycotina</taxon>
        <taxon>Dothideomycetes</taxon>
        <taxon>Dothideomycetidae</taxon>
        <taxon>Mycosphaerellales</taxon>
        <taxon>Teratosphaeriaceae</taxon>
        <taxon>Neohortaea</taxon>
    </lineage>
</organism>
<dbReference type="OrthoDB" id="5404651at2759"/>
<protein>
    <recommendedName>
        <fullName evidence="3">PCI domain-containing protein</fullName>
    </recommendedName>
</protein>
<dbReference type="GeneID" id="54473178"/>
<dbReference type="AlphaFoldDB" id="A0A6A6Q495"/>
<accession>A0A6A6Q495</accession>
<evidence type="ECO:0008006" key="3">
    <source>
        <dbReference type="Google" id="ProtNLM"/>
    </source>
</evidence>
<name>A0A6A6Q495_9PEZI</name>
<keyword evidence="2" id="KW-1185">Reference proteome</keyword>
<dbReference type="GO" id="GO:0003723">
    <property type="term" value="F:RNA binding"/>
    <property type="evidence" value="ECO:0007669"/>
    <property type="project" value="InterPro"/>
</dbReference>
<sequence length="568" mass="62919">MDTPLLGQFLVAVNGFIKVRNEAQLNAYLVLEPPFNPQYQNLIAELKKAYPKGNEEQLEQKCERALSAATTRDAEDGAAWTAFVKFMVQYLAYLRDIDADPERYLLAYELLSELQSRANNALNHATLGHLLLPTVITIARLVCRLAIGLDKRSTLTAHLNASSSGGAAAAANEDGGPRETLPERAANTLRQAFVICLNDRTPAAAHSAPAGKKRGIYTIANLCLKILFQCRKTRNATQIFENIYNLSPPLASYPKRERVAYLYYLGRFWFQNGHFYRAQLALQAAYDECPAREECVRQRRLLLIYLIASNLILGRFPSQALLNRPEAIGLAERFLPLCHAIRKGDLAAFRHHTDIMQGEHAAWFLHFRMLLQLRNRGEVLVWRSLVRKTWILNGTRPADLRSKVTPTVSVYDLVGAWEWLERRQLQSKGLQADDYVDPDFAGVEQHFAHGGEEVLVDTTAIESILSSLIDQGFLGGFISHRQMKFAITGSAKKGGDILAAGFPRPWEVMRAKAEREKDSGGEVVVPGWKKQTSVSNGFGGAAGMLGGLRPGPGMVVNLSGARPVGAVG</sequence>
<dbReference type="InterPro" id="IPR045114">
    <property type="entry name" value="Csn12-like"/>
</dbReference>
<dbReference type="EMBL" id="MU001631">
    <property type="protein sequence ID" value="KAF2487102.1"/>
    <property type="molecule type" value="Genomic_DNA"/>
</dbReference>
<dbReference type="PANTHER" id="PTHR12732">
    <property type="entry name" value="UNCHARACTERIZED PROTEASOME COMPONENT REGION PCI-CONTAINING"/>
    <property type="match status" value="1"/>
</dbReference>
<dbReference type="PANTHER" id="PTHR12732:SF8">
    <property type="entry name" value="NUCLEAR MRNA EXPORT PROTEIN THP1"/>
    <property type="match status" value="1"/>
</dbReference>
<evidence type="ECO:0000313" key="2">
    <source>
        <dbReference type="Proteomes" id="UP000799767"/>
    </source>
</evidence>